<gene>
    <name evidence="3" type="ORF">HaLaN_07082</name>
</gene>
<dbReference type="AlphaFoldDB" id="A0A699YXJ3"/>
<feature type="region of interest" description="Disordered" evidence="1">
    <location>
        <begin position="55"/>
        <end position="77"/>
    </location>
</feature>
<keyword evidence="4" id="KW-1185">Reference proteome</keyword>
<protein>
    <submittedName>
        <fullName evidence="3">Uncharacterized protein</fullName>
    </submittedName>
</protein>
<feature type="compositionally biased region" description="Gly residues" evidence="1">
    <location>
        <begin position="148"/>
        <end position="162"/>
    </location>
</feature>
<comment type="caution">
    <text evidence="3">The sequence shown here is derived from an EMBL/GenBank/DDBJ whole genome shotgun (WGS) entry which is preliminary data.</text>
</comment>
<dbReference type="EMBL" id="BLLF01000415">
    <property type="protein sequence ID" value="GFH11564.1"/>
    <property type="molecule type" value="Genomic_DNA"/>
</dbReference>
<keyword evidence="2" id="KW-0732">Signal</keyword>
<accession>A0A699YXJ3</accession>
<organism evidence="3 4">
    <name type="scientific">Haematococcus lacustris</name>
    <name type="common">Green alga</name>
    <name type="synonym">Haematococcus pluvialis</name>
    <dbReference type="NCBI Taxonomy" id="44745"/>
    <lineage>
        <taxon>Eukaryota</taxon>
        <taxon>Viridiplantae</taxon>
        <taxon>Chlorophyta</taxon>
        <taxon>core chlorophytes</taxon>
        <taxon>Chlorophyceae</taxon>
        <taxon>CS clade</taxon>
        <taxon>Chlamydomonadales</taxon>
        <taxon>Haematococcaceae</taxon>
        <taxon>Haematococcus</taxon>
    </lineage>
</organism>
<feature type="region of interest" description="Disordered" evidence="1">
    <location>
        <begin position="106"/>
        <end position="170"/>
    </location>
</feature>
<evidence type="ECO:0000313" key="4">
    <source>
        <dbReference type="Proteomes" id="UP000485058"/>
    </source>
</evidence>
<reference evidence="3 4" key="1">
    <citation type="submission" date="2020-02" db="EMBL/GenBank/DDBJ databases">
        <title>Draft genome sequence of Haematococcus lacustris strain NIES-144.</title>
        <authorList>
            <person name="Morimoto D."/>
            <person name="Nakagawa S."/>
            <person name="Yoshida T."/>
            <person name="Sawayama S."/>
        </authorList>
    </citation>
    <scope>NUCLEOTIDE SEQUENCE [LARGE SCALE GENOMIC DNA]</scope>
    <source>
        <strain evidence="3 4">NIES-144</strain>
    </source>
</reference>
<evidence type="ECO:0000313" key="3">
    <source>
        <dbReference type="EMBL" id="GFH11564.1"/>
    </source>
</evidence>
<feature type="signal peptide" evidence="2">
    <location>
        <begin position="1"/>
        <end position="18"/>
    </location>
</feature>
<feature type="chain" id="PRO_5025419997" evidence="2">
    <location>
        <begin position="19"/>
        <end position="170"/>
    </location>
</feature>
<name>A0A699YXJ3_HAELA</name>
<evidence type="ECO:0000256" key="2">
    <source>
        <dbReference type="SAM" id="SignalP"/>
    </source>
</evidence>
<sequence length="170" mass="16473">MSLEWLLALLMCEQSAQHICLPLPGALTFLGLELCRLGNPLLLVCVILEARGAGGPAGPGGPPAGQQGRHTARQSCGAPQQLLSAAAAVPGVTPRRWQCDPRWRKVAEGGGSVTPSGGSVTPDGGSVTPGGGSVTPDGGSVTPDGGSVTPGGGSGPQGGGSGILVVAGPG</sequence>
<feature type="compositionally biased region" description="Low complexity" evidence="1">
    <location>
        <begin position="113"/>
        <end position="126"/>
    </location>
</feature>
<proteinExistence type="predicted"/>
<evidence type="ECO:0000256" key="1">
    <source>
        <dbReference type="SAM" id="MobiDB-lite"/>
    </source>
</evidence>
<dbReference type="Proteomes" id="UP000485058">
    <property type="component" value="Unassembled WGS sequence"/>
</dbReference>